<reference evidence="1 2" key="1">
    <citation type="journal article" date="2020" name="Cell">
        <title>Large-Scale Comparative Analyses of Tick Genomes Elucidate Their Genetic Diversity and Vector Capacities.</title>
        <authorList>
            <consortium name="Tick Genome and Microbiome Consortium (TIGMIC)"/>
            <person name="Jia N."/>
            <person name="Wang J."/>
            <person name="Shi W."/>
            <person name="Du L."/>
            <person name="Sun Y."/>
            <person name="Zhan W."/>
            <person name="Jiang J.F."/>
            <person name="Wang Q."/>
            <person name="Zhang B."/>
            <person name="Ji P."/>
            <person name="Bell-Sakyi L."/>
            <person name="Cui X.M."/>
            <person name="Yuan T.T."/>
            <person name="Jiang B.G."/>
            <person name="Yang W.F."/>
            <person name="Lam T.T."/>
            <person name="Chang Q.C."/>
            <person name="Ding S.J."/>
            <person name="Wang X.J."/>
            <person name="Zhu J.G."/>
            <person name="Ruan X.D."/>
            <person name="Zhao L."/>
            <person name="Wei J.T."/>
            <person name="Ye R.Z."/>
            <person name="Que T.C."/>
            <person name="Du C.H."/>
            <person name="Zhou Y.H."/>
            <person name="Cheng J.X."/>
            <person name="Dai P.F."/>
            <person name="Guo W.B."/>
            <person name="Han X.H."/>
            <person name="Huang E.J."/>
            <person name="Li L.F."/>
            <person name="Wei W."/>
            <person name="Gao Y.C."/>
            <person name="Liu J.Z."/>
            <person name="Shao H.Z."/>
            <person name="Wang X."/>
            <person name="Wang C.C."/>
            <person name="Yang T.C."/>
            <person name="Huo Q.B."/>
            <person name="Li W."/>
            <person name="Chen H.Y."/>
            <person name="Chen S.E."/>
            <person name="Zhou L.G."/>
            <person name="Ni X.B."/>
            <person name="Tian J.H."/>
            <person name="Sheng Y."/>
            <person name="Liu T."/>
            <person name="Pan Y.S."/>
            <person name="Xia L.Y."/>
            <person name="Li J."/>
            <person name="Zhao F."/>
            <person name="Cao W.C."/>
        </authorList>
    </citation>
    <scope>NUCLEOTIDE SEQUENCE [LARGE SCALE GENOMIC DNA]</scope>
    <source>
        <strain evidence="1">Iper-2018</strain>
    </source>
</reference>
<comment type="caution">
    <text evidence="1">The sequence shown here is derived from an EMBL/GenBank/DDBJ whole genome shotgun (WGS) entry which is preliminary data.</text>
</comment>
<evidence type="ECO:0000313" key="2">
    <source>
        <dbReference type="Proteomes" id="UP000805193"/>
    </source>
</evidence>
<dbReference type="Proteomes" id="UP000805193">
    <property type="component" value="Unassembled WGS sequence"/>
</dbReference>
<evidence type="ECO:0000313" key="1">
    <source>
        <dbReference type="EMBL" id="KAG0417592.1"/>
    </source>
</evidence>
<protein>
    <submittedName>
        <fullName evidence="1">Uncharacterized protein</fullName>
    </submittedName>
</protein>
<name>A0AC60PE21_IXOPE</name>
<gene>
    <name evidence="1" type="ORF">HPB47_005495</name>
</gene>
<keyword evidence="2" id="KW-1185">Reference proteome</keyword>
<proteinExistence type="predicted"/>
<organism evidence="1 2">
    <name type="scientific">Ixodes persulcatus</name>
    <name type="common">Taiga tick</name>
    <dbReference type="NCBI Taxonomy" id="34615"/>
    <lineage>
        <taxon>Eukaryota</taxon>
        <taxon>Metazoa</taxon>
        <taxon>Ecdysozoa</taxon>
        <taxon>Arthropoda</taxon>
        <taxon>Chelicerata</taxon>
        <taxon>Arachnida</taxon>
        <taxon>Acari</taxon>
        <taxon>Parasitiformes</taxon>
        <taxon>Ixodida</taxon>
        <taxon>Ixodoidea</taxon>
        <taxon>Ixodidae</taxon>
        <taxon>Ixodinae</taxon>
        <taxon>Ixodes</taxon>
    </lineage>
</organism>
<accession>A0AC60PE21</accession>
<dbReference type="EMBL" id="JABSTQ010010825">
    <property type="protein sequence ID" value="KAG0417592.1"/>
    <property type="molecule type" value="Genomic_DNA"/>
</dbReference>
<sequence>MRRRVTEVQVSDKEPNPVRVVLLPKSLVPEEDEKRHAAVSLPHPKTGAPALFVRSDAGQYFEMTKFKEKFRSWFLGDTVESDGSLYIVTPMDPLFFALSLMQKSNKYRPLEDFAEGNEFPTLSNVLKGCEECVQHIADVKVLGDDKVYRHNEAKALIWLEKKVAAVSEVLKARDVTVGASCRSSALVRSKKDSRPTEQDYVATAYSIVADYILPELSAQLKSCLK</sequence>